<evidence type="ECO:0000313" key="2">
    <source>
        <dbReference type="EMBL" id="KXF82832.1"/>
    </source>
</evidence>
<keyword evidence="1" id="KW-1133">Transmembrane helix</keyword>
<dbReference type="Proteomes" id="UP000070529">
    <property type="component" value="Unassembled WGS sequence"/>
</dbReference>
<feature type="transmembrane region" description="Helical" evidence="1">
    <location>
        <begin position="42"/>
        <end position="62"/>
    </location>
</feature>
<keyword evidence="3" id="KW-1185">Reference proteome</keyword>
<name>A0A135IBJ9_9GAMM</name>
<dbReference type="EMBL" id="LNTY01000015">
    <property type="protein sequence ID" value="KXF82832.1"/>
    <property type="molecule type" value="Genomic_DNA"/>
</dbReference>
<reference evidence="2 3" key="1">
    <citation type="submission" date="2015-11" db="EMBL/GenBank/DDBJ databases">
        <title>Genomic Taxonomy of the Vibrionaceae.</title>
        <authorList>
            <person name="Gomez-Gil B."/>
            <person name="Enciso-Ibarra J."/>
        </authorList>
    </citation>
    <scope>NUCLEOTIDE SEQUENCE [LARGE SCALE GENOMIC DNA]</scope>
    <source>
        <strain evidence="2 3">CAIM 912</strain>
    </source>
</reference>
<dbReference type="STRING" id="294935.ATN88_23445"/>
<protein>
    <submittedName>
        <fullName evidence="2">Uncharacterized protein</fullName>
    </submittedName>
</protein>
<evidence type="ECO:0000313" key="3">
    <source>
        <dbReference type="Proteomes" id="UP000070529"/>
    </source>
</evidence>
<organism evidence="2 3">
    <name type="scientific">Enterovibrio coralii</name>
    <dbReference type="NCBI Taxonomy" id="294935"/>
    <lineage>
        <taxon>Bacteria</taxon>
        <taxon>Pseudomonadati</taxon>
        <taxon>Pseudomonadota</taxon>
        <taxon>Gammaproteobacteria</taxon>
        <taxon>Vibrionales</taxon>
        <taxon>Vibrionaceae</taxon>
        <taxon>Enterovibrio</taxon>
    </lineage>
</organism>
<keyword evidence="1" id="KW-0812">Transmembrane</keyword>
<evidence type="ECO:0000256" key="1">
    <source>
        <dbReference type="SAM" id="Phobius"/>
    </source>
</evidence>
<proteinExistence type="predicted"/>
<dbReference type="AlphaFoldDB" id="A0A135IBJ9"/>
<comment type="caution">
    <text evidence="2">The sequence shown here is derived from an EMBL/GenBank/DDBJ whole genome shotgun (WGS) entry which is preliminary data.</text>
</comment>
<gene>
    <name evidence="2" type="ORF">ATN88_23445</name>
</gene>
<dbReference type="OrthoDB" id="6300683at2"/>
<keyword evidence="1" id="KW-0472">Membrane</keyword>
<accession>A0A135IBJ9</accession>
<sequence length="73" mass="8122">MNQPSPPNRHVLALVTFLALVPLVYFIPDAVAHAFPQKLMNVIISVGVIVPIISYGVMPAFLRLRALWVNKRS</sequence>
<dbReference type="RefSeq" id="WP_067412178.1">
    <property type="nucleotide sequence ID" value="NZ_LNTY01000015.1"/>
</dbReference>